<feature type="domain" description="Polysaccharide pyruvyl transferase" evidence="1">
    <location>
        <begin position="31"/>
        <end position="348"/>
    </location>
</feature>
<dbReference type="InterPro" id="IPR007345">
    <property type="entry name" value="Polysacch_pyruvyl_Trfase"/>
</dbReference>
<gene>
    <name evidence="2" type="ORF">BK007_05415</name>
</gene>
<accession>A0A2H4VBQ4</accession>
<organism evidence="2 3">
    <name type="scientific">Methanobacterium subterraneum</name>
    <dbReference type="NCBI Taxonomy" id="59277"/>
    <lineage>
        <taxon>Archaea</taxon>
        <taxon>Methanobacteriati</taxon>
        <taxon>Methanobacteriota</taxon>
        <taxon>Methanomada group</taxon>
        <taxon>Methanobacteria</taxon>
        <taxon>Methanobacteriales</taxon>
        <taxon>Methanobacteriaceae</taxon>
        <taxon>Methanobacterium</taxon>
    </lineage>
</organism>
<dbReference type="GO" id="GO:0016740">
    <property type="term" value="F:transferase activity"/>
    <property type="evidence" value="ECO:0007669"/>
    <property type="project" value="UniProtKB-KW"/>
</dbReference>
<evidence type="ECO:0000313" key="3">
    <source>
        <dbReference type="Proteomes" id="UP000232806"/>
    </source>
</evidence>
<dbReference type="GeneID" id="35121014"/>
<keyword evidence="2" id="KW-0808">Transferase</keyword>
<protein>
    <submittedName>
        <fullName evidence="2">Polysaccharide pyruvyl transferase</fullName>
    </submittedName>
</protein>
<dbReference type="OrthoDB" id="70488at2157"/>
<dbReference type="Proteomes" id="UP000232806">
    <property type="component" value="Chromosome"/>
</dbReference>
<name>A0A2H4VBQ4_9EURY</name>
<evidence type="ECO:0000259" key="1">
    <source>
        <dbReference type="Pfam" id="PF04230"/>
    </source>
</evidence>
<proteinExistence type="predicted"/>
<dbReference type="EMBL" id="CP017766">
    <property type="protein sequence ID" value="AUB55509.1"/>
    <property type="molecule type" value="Genomic_DNA"/>
</dbReference>
<dbReference type="Pfam" id="PF04230">
    <property type="entry name" value="PS_pyruv_trans"/>
    <property type="match status" value="1"/>
</dbReference>
<sequence>MQKNTATHDFKSGEKFTGPRVLLVGYNGANNTGSEARLLTIIEDIRSLLGPHVQITVPTLNEDNLRRYLDEDEYLHIAPIPSIFFFAIDKLVKEHDLVLLVEGSCYMDTWTSALLWAFLWATRSAHKQKKPCVAYAVDAGELSSLNRLLVKREASKTDLIITRTMHAQKRLEEIGVTAPLNSTADCAFTFSPEPKDHDFLTKIWPEVSNGVVGLAVVDFSLWPVVIRPWGRKENLYKWPYYFSRSRDRMNAREKLVKGWASTADQIIKEHSKEVALICMEALDQPLAQEILFRMENKDSCRVISSNEYNASQMTSMLSQLDLLVTSRYHSAVLSLRALVPQIAVGHDPRLTSFYQDLHLFPDYFLHHDDPNLWEDLNQKIGLLLDNTDLQKDTLEEGLTQQVNLSQKNRIILGEFLKENGTMPGED</sequence>
<dbReference type="AlphaFoldDB" id="A0A2H4VBQ4"/>
<evidence type="ECO:0000313" key="2">
    <source>
        <dbReference type="EMBL" id="AUB55509.1"/>
    </source>
</evidence>
<reference evidence="2 3" key="1">
    <citation type="submission" date="2016-10" db="EMBL/GenBank/DDBJ databases">
        <title>Comparative genomics between deep and shallow subseafloor isolates.</title>
        <authorList>
            <person name="Ishii S."/>
            <person name="Miller J.R."/>
            <person name="Sutton G."/>
            <person name="Suzuki S."/>
            <person name="Methe B."/>
            <person name="Inagaki F."/>
            <person name="Imachi H."/>
        </authorList>
    </citation>
    <scope>NUCLEOTIDE SEQUENCE [LARGE SCALE GENOMIC DNA]</scope>
    <source>
        <strain evidence="2 3">MO-MB1</strain>
    </source>
</reference>
<dbReference type="PANTHER" id="PTHR36836:SF1">
    <property type="entry name" value="COLANIC ACID BIOSYNTHESIS PROTEIN WCAK"/>
    <property type="match status" value="1"/>
</dbReference>
<dbReference type="PANTHER" id="PTHR36836">
    <property type="entry name" value="COLANIC ACID BIOSYNTHESIS PROTEIN WCAK"/>
    <property type="match status" value="1"/>
</dbReference>
<dbReference type="RefSeq" id="WP_100905487.1">
    <property type="nucleotide sequence ID" value="NZ_CP017766.1"/>
</dbReference>